<feature type="transmembrane region" description="Helical" evidence="7">
    <location>
        <begin position="186"/>
        <end position="204"/>
    </location>
</feature>
<evidence type="ECO:0000313" key="34">
    <source>
        <dbReference type="Proteomes" id="UP000432516"/>
    </source>
</evidence>
<dbReference type="EMBL" id="NFJX01000001">
    <property type="protein sequence ID" value="OUP22849.1"/>
    <property type="molecule type" value="Genomic_DNA"/>
</dbReference>
<evidence type="ECO:0000313" key="17">
    <source>
        <dbReference type="EMBL" id="MRZ07290.1"/>
    </source>
</evidence>
<dbReference type="Proteomes" id="UP000450599">
    <property type="component" value="Unassembled WGS sequence"/>
</dbReference>
<evidence type="ECO:0000313" key="26">
    <source>
        <dbReference type="EMBL" id="WET64033.1"/>
    </source>
</evidence>
<evidence type="ECO:0000313" key="38">
    <source>
        <dbReference type="Proteomes" id="UP000461276"/>
    </source>
</evidence>
<dbReference type="Proteomes" id="UP000284660">
    <property type="component" value="Unassembled WGS sequence"/>
</dbReference>
<accession>A0A173SSK3</accession>
<dbReference type="Proteomes" id="UP001210126">
    <property type="component" value="Unassembled WGS sequence"/>
</dbReference>
<evidence type="ECO:0000313" key="29">
    <source>
        <dbReference type="Proteomes" id="UP000095591"/>
    </source>
</evidence>
<evidence type="ECO:0000256" key="7">
    <source>
        <dbReference type="HAMAP-Rule" id="MF_01147"/>
    </source>
</evidence>
<evidence type="ECO:0000313" key="36">
    <source>
        <dbReference type="Proteomes" id="UP000441609"/>
    </source>
</evidence>
<proteinExistence type="inferred from homology"/>
<evidence type="ECO:0000313" key="30">
    <source>
        <dbReference type="Proteomes" id="UP000195950"/>
    </source>
</evidence>
<dbReference type="GeneID" id="93523644"/>
<comment type="similarity">
    <text evidence="1 7">Belongs to the Lgt family.</text>
</comment>
<keyword evidence="4 7" id="KW-0812">Transmembrane</keyword>
<evidence type="ECO:0000313" key="19">
    <source>
        <dbReference type="EMBL" id="MRZ55047.1"/>
    </source>
</evidence>
<dbReference type="Proteomes" id="UP001198806">
    <property type="component" value="Unassembled WGS sequence"/>
</dbReference>
<reference evidence="11" key="9">
    <citation type="submission" date="2021-10" db="EMBL/GenBank/DDBJ databases">
        <title>Collection of gut derived symbiotic bacterial strains cultured from healthy donors.</title>
        <authorList>
            <person name="Lin H."/>
            <person name="Littmann E."/>
            <person name="Kohout C."/>
            <person name="Pamer E.G."/>
        </authorList>
    </citation>
    <scope>NUCLEOTIDE SEQUENCE</scope>
    <source>
        <strain evidence="11">DFI.2.94</strain>
    </source>
</reference>
<feature type="transmembrane region" description="Helical" evidence="7">
    <location>
        <begin position="250"/>
        <end position="268"/>
    </location>
</feature>
<dbReference type="Pfam" id="PF01790">
    <property type="entry name" value="LGT"/>
    <property type="match status" value="1"/>
</dbReference>
<dbReference type="UniPathway" id="UPA00664"/>
<dbReference type="EMBL" id="CYYK01000001">
    <property type="protein sequence ID" value="CUN44110.1"/>
    <property type="molecule type" value="Genomic_DNA"/>
</dbReference>
<dbReference type="PANTHER" id="PTHR30589">
    <property type="entry name" value="PROLIPOPROTEIN DIACYLGLYCERYL TRANSFERASE"/>
    <property type="match status" value="1"/>
</dbReference>
<reference evidence="26" key="11">
    <citation type="submission" date="2023-03" db="EMBL/GenBank/DDBJ databases">
        <title>Parabacteroides distasonis, a bacteria resistant against UC.</title>
        <authorList>
            <person name="Dai W."/>
        </authorList>
    </citation>
    <scope>NUCLEOTIDE SEQUENCE</scope>
    <source>
        <strain evidence="26">F1-28</strain>
    </source>
</reference>
<dbReference type="InterPro" id="IPR001640">
    <property type="entry name" value="Lgt"/>
</dbReference>
<dbReference type="EMBL" id="CP120353">
    <property type="protein sequence ID" value="WET64033.1"/>
    <property type="molecule type" value="Genomic_DNA"/>
</dbReference>
<evidence type="ECO:0000313" key="31">
    <source>
        <dbReference type="Proteomes" id="UP000278164"/>
    </source>
</evidence>
<reference evidence="30" key="2">
    <citation type="submission" date="2017-04" db="EMBL/GenBank/DDBJ databases">
        <title>Function of individual gut microbiota members based on whole genome sequencing of pure cultures obtained from chicken caecum.</title>
        <authorList>
            <person name="Medvecky M."/>
            <person name="Cejkova D."/>
            <person name="Polansky O."/>
            <person name="Karasova D."/>
            <person name="Kubasova T."/>
            <person name="Cizek A."/>
            <person name="Rychlik I."/>
        </authorList>
    </citation>
    <scope>NUCLEOTIDE SEQUENCE [LARGE SCALE GENOMIC DNA]</scope>
    <source>
        <strain evidence="30">An199</strain>
    </source>
</reference>
<evidence type="ECO:0000313" key="20">
    <source>
        <dbReference type="EMBL" id="MSB74847.1"/>
    </source>
</evidence>
<evidence type="ECO:0000313" key="25">
    <source>
        <dbReference type="EMBL" id="TWV58346.1"/>
    </source>
</evidence>
<reference evidence="24 31" key="5">
    <citation type="submission" date="2018-09" db="EMBL/GenBank/DDBJ databases">
        <title>Murine metabolic-syndrome-specific gut microbial biobank.</title>
        <authorList>
            <person name="Liu C."/>
        </authorList>
    </citation>
    <scope>NUCLEOTIDE SEQUENCE [LARGE SCALE GENOMIC DNA]</scope>
    <source>
        <strain evidence="24 31">8-P5</strain>
    </source>
</reference>
<dbReference type="EMBL" id="WKMX01000012">
    <property type="protein sequence ID" value="MRZ07290.1"/>
    <property type="molecule type" value="Genomic_DNA"/>
</dbReference>
<dbReference type="EMBL" id="CYXP01000002">
    <property type="protein sequence ID" value="CUM93180.1"/>
    <property type="molecule type" value="Genomic_DNA"/>
</dbReference>
<dbReference type="GO" id="GO:0005886">
    <property type="term" value="C:plasma membrane"/>
    <property type="evidence" value="ECO:0007669"/>
    <property type="project" value="UniProtKB-SubCell"/>
</dbReference>
<evidence type="ECO:0000313" key="35">
    <source>
        <dbReference type="Proteomes" id="UP000441358"/>
    </source>
</evidence>
<dbReference type="EMBL" id="CP051672">
    <property type="protein sequence ID" value="QJE30315.1"/>
    <property type="molecule type" value="Genomic_DNA"/>
</dbReference>
<evidence type="ECO:0000256" key="1">
    <source>
        <dbReference type="ARBA" id="ARBA00007150"/>
    </source>
</evidence>
<dbReference type="Proteomes" id="UP000195950">
    <property type="component" value="Unassembled WGS sequence"/>
</dbReference>
<keyword evidence="8" id="KW-0449">Lipoprotein</keyword>
<feature type="transmembrane region" description="Helical" evidence="7">
    <location>
        <begin position="124"/>
        <end position="142"/>
    </location>
</feature>
<evidence type="ECO:0000313" key="9">
    <source>
        <dbReference type="EMBL" id="CUN44110.1"/>
    </source>
</evidence>
<keyword evidence="8" id="KW-0328">Glycosyltransferase</keyword>
<dbReference type="Proteomes" id="UP000463337">
    <property type="component" value="Unassembled WGS sequence"/>
</dbReference>
<reference evidence="27 28" key="1">
    <citation type="submission" date="2015-09" db="EMBL/GenBank/DDBJ databases">
        <authorList>
            <consortium name="Pathogen Informatics"/>
        </authorList>
    </citation>
    <scope>NUCLEOTIDE SEQUENCE [LARGE SCALE GENOMIC DNA]</scope>
    <source>
        <strain evidence="9 28">2789STDY5608822</strain>
        <strain evidence="8 29">2789STDY5608872</strain>
        <strain evidence="10 27">2789STDY5834948</strain>
    </source>
</reference>
<dbReference type="EMBL" id="WKNE01000006">
    <property type="protein sequence ID" value="MRZ55047.1"/>
    <property type="molecule type" value="Genomic_DNA"/>
</dbReference>
<evidence type="ECO:0000313" key="8">
    <source>
        <dbReference type="EMBL" id="CUM93180.1"/>
    </source>
</evidence>
<evidence type="ECO:0000313" key="14">
    <source>
        <dbReference type="EMBL" id="MRY59433.1"/>
    </source>
</evidence>
<protein>
    <recommendedName>
        <fullName evidence="7">Phosphatidylglycerol--prolipoprotein diacylglyceryl transferase</fullName>
        <ecNumber evidence="7">2.5.1.145</ecNumber>
    </recommendedName>
</protein>
<dbReference type="EMBL" id="QSJN01000014">
    <property type="protein sequence ID" value="RHD71852.1"/>
    <property type="molecule type" value="Genomic_DNA"/>
</dbReference>
<evidence type="ECO:0000313" key="27">
    <source>
        <dbReference type="Proteomes" id="UP000095332"/>
    </source>
</evidence>
<feature type="transmembrane region" description="Helical" evidence="7">
    <location>
        <begin position="21"/>
        <end position="39"/>
    </location>
</feature>
<keyword evidence="3 7" id="KW-0808">Transferase</keyword>
<evidence type="ECO:0000313" key="32">
    <source>
        <dbReference type="Proteomes" id="UP000284660"/>
    </source>
</evidence>
<dbReference type="EMBL" id="JAQMPX010000048">
    <property type="protein sequence ID" value="MDB9138292.1"/>
    <property type="molecule type" value="Genomic_DNA"/>
</dbReference>
<evidence type="ECO:0000313" key="22">
    <source>
        <dbReference type="EMBL" id="QJE30315.1"/>
    </source>
</evidence>
<dbReference type="EMBL" id="JAJCNI010000047">
    <property type="protein sequence ID" value="MCB6520299.1"/>
    <property type="molecule type" value="Genomic_DNA"/>
</dbReference>
<evidence type="ECO:0000313" key="12">
    <source>
        <dbReference type="EMBL" id="MDB9004201.1"/>
    </source>
</evidence>
<dbReference type="GO" id="GO:0008961">
    <property type="term" value="F:phosphatidylglycerol-prolipoprotein diacylglyceryl transferase activity"/>
    <property type="evidence" value="ECO:0007669"/>
    <property type="project" value="UniProtKB-UniRule"/>
</dbReference>
<dbReference type="EMBL" id="RAYI01000024">
    <property type="protein sequence ID" value="RLT72980.1"/>
    <property type="molecule type" value="Genomic_DNA"/>
</dbReference>
<dbReference type="AlphaFoldDB" id="A0A173SSK3"/>
<name>A0A173SSK3_PARDI</name>
<dbReference type="Proteomes" id="UP000432516">
    <property type="component" value="Unassembled WGS sequence"/>
</dbReference>
<evidence type="ECO:0000256" key="3">
    <source>
        <dbReference type="ARBA" id="ARBA00022679"/>
    </source>
</evidence>
<evidence type="ECO:0000313" key="21">
    <source>
        <dbReference type="EMBL" id="OUP22849.1"/>
    </source>
</evidence>
<dbReference type="Proteomes" id="UP001211522">
    <property type="component" value="Unassembled WGS sequence"/>
</dbReference>
<evidence type="ECO:0000313" key="24">
    <source>
        <dbReference type="EMBL" id="RLT72980.1"/>
    </source>
</evidence>
<evidence type="ECO:0000256" key="4">
    <source>
        <dbReference type="ARBA" id="ARBA00022692"/>
    </source>
</evidence>
<dbReference type="Proteomes" id="UP000095591">
    <property type="component" value="Unassembled WGS sequence"/>
</dbReference>
<evidence type="ECO:0000256" key="2">
    <source>
        <dbReference type="ARBA" id="ARBA00022475"/>
    </source>
</evidence>
<feature type="transmembrane region" description="Helical" evidence="7">
    <location>
        <begin position="91"/>
        <end position="112"/>
    </location>
</feature>
<gene>
    <name evidence="7 8" type="primary">lgt</name>
    <name evidence="21" type="ORF">B5F32_01260</name>
    <name evidence="24" type="ORF">D7V78_13025</name>
    <name evidence="23" type="ORF">DW782_18120</name>
    <name evidence="9" type="ORF">ERS852380_00362</name>
    <name evidence="8" type="ORF">ERS852429_01162</name>
    <name evidence="10" type="ORF">ERS852560_02710</name>
    <name evidence="25" type="ORF">FSA05_21500</name>
    <name evidence="17" type="ORF">GKD54_13955</name>
    <name evidence="15" type="ORF">GKD58_08695</name>
    <name evidence="14" type="ORF">GKD59_16260</name>
    <name evidence="18" type="ORF">GKD66_03990</name>
    <name evidence="16" type="ORF">GKD67_14450</name>
    <name evidence="19" type="ORF">GKD68_09800</name>
    <name evidence="20" type="ORF">GKD70_16415</name>
    <name evidence="22" type="ORF">HHO38_19405</name>
    <name evidence="11" type="ORF">LI194_21190</name>
    <name evidence="26" type="ORF">P2T59_20410</name>
    <name evidence="12" type="ORF">PN599_04185</name>
    <name evidence="13" type="ORF">PN612_07150</name>
</gene>
<evidence type="ECO:0000313" key="16">
    <source>
        <dbReference type="EMBL" id="MRY94402.1"/>
    </source>
</evidence>
<reference evidence="23 32" key="4">
    <citation type="submission" date="2018-08" db="EMBL/GenBank/DDBJ databases">
        <title>A genome reference for cultivated species of the human gut microbiota.</title>
        <authorList>
            <person name="Zou Y."/>
            <person name="Xue W."/>
            <person name="Luo G."/>
        </authorList>
    </citation>
    <scope>NUCLEOTIDE SEQUENCE [LARGE SCALE GENOMIC DNA]</scope>
    <source>
        <strain evidence="23 32">AM30-4</strain>
    </source>
</reference>
<reference evidence="12" key="10">
    <citation type="submission" date="2023-01" db="EMBL/GenBank/DDBJ databases">
        <title>Human gut microbiome strain richness.</title>
        <authorList>
            <person name="Chen-Liaw A."/>
        </authorList>
    </citation>
    <scope>NUCLEOTIDE SEQUENCE</scope>
    <source>
        <strain evidence="13">D35st1_E5_D35t1_190705</strain>
        <strain evidence="12">RTP21484st1_E5_RTP21484_190118</strain>
    </source>
</reference>
<evidence type="ECO:0000313" key="39">
    <source>
        <dbReference type="Proteomes" id="UP000463337"/>
    </source>
</evidence>
<dbReference type="EMBL" id="WKMW01000007">
    <property type="protein sequence ID" value="MRY84329.1"/>
    <property type="molecule type" value="Genomic_DNA"/>
</dbReference>
<comment type="catalytic activity">
    <reaction evidence="7">
        <text>L-cysteinyl-[prolipoprotein] + a 1,2-diacyl-sn-glycero-3-phospho-(1'-sn-glycerol) = an S-1,2-diacyl-sn-glyceryl-L-cysteinyl-[prolipoprotein] + sn-glycerol 1-phosphate + H(+)</text>
        <dbReference type="Rhea" id="RHEA:56712"/>
        <dbReference type="Rhea" id="RHEA-COMP:14679"/>
        <dbReference type="Rhea" id="RHEA-COMP:14680"/>
        <dbReference type="ChEBI" id="CHEBI:15378"/>
        <dbReference type="ChEBI" id="CHEBI:29950"/>
        <dbReference type="ChEBI" id="CHEBI:57685"/>
        <dbReference type="ChEBI" id="CHEBI:64716"/>
        <dbReference type="ChEBI" id="CHEBI:140658"/>
        <dbReference type="EC" id="2.5.1.145"/>
    </reaction>
</comment>
<dbReference type="HAMAP" id="MF_01147">
    <property type="entry name" value="Lgt"/>
    <property type="match status" value="1"/>
</dbReference>
<dbReference type="Proteomes" id="UP000315827">
    <property type="component" value="Unassembled WGS sequence"/>
</dbReference>
<reference evidence="25 33" key="7">
    <citation type="submission" date="2019-07" db="EMBL/GenBank/DDBJ databases">
        <title>Genome sequencing of Parabacteroides distasonis iSURF_7.</title>
        <authorList>
            <person name="Degefu H.N."/>
            <person name="Ruoff K.L."/>
            <person name="Price C.E."/>
            <person name="Valls R.A."/>
            <person name="O'Toole G.A."/>
        </authorList>
    </citation>
    <scope>NUCLEOTIDE SEQUENCE [LARGE SCALE GENOMIC DNA]</scope>
    <source>
        <strain evidence="25 33">CFPLTA003_1B</strain>
    </source>
</reference>
<feature type="transmembrane region" description="Helical" evidence="7">
    <location>
        <begin position="213"/>
        <end position="230"/>
    </location>
</feature>
<comment type="function">
    <text evidence="7">Catalyzes the transfer of the diacylglyceryl group from phosphatidylglycerol to the sulfhydryl group of the N-terminal cysteine of a prolipoprotein, the first step in the formation of mature lipoproteins.</text>
</comment>
<keyword evidence="2 7" id="KW-1003">Cell membrane</keyword>
<reference evidence="22 41" key="8">
    <citation type="submission" date="2020-04" db="EMBL/GenBank/DDBJ databases">
        <title>Complete Genomes and Methylome analysis of CBBP consortium that reverse antibiotic-induced susceptibility to vancomycin-resistant Enterococcus faecium infection.</title>
        <authorList>
            <person name="Fomenkov A."/>
            <person name="Zhang Z."/>
            <person name="Pamer E."/>
            <person name="Roberts R.J."/>
        </authorList>
    </citation>
    <scope>NUCLEOTIDE SEQUENCE [LARGE SCALE GENOMIC DNA]</scope>
    <source>
        <strain evidence="41">CBBP</strain>
        <strain evidence="22">CBBP-1</strain>
    </source>
</reference>
<dbReference type="Proteomes" id="UP000501982">
    <property type="component" value="Chromosome"/>
</dbReference>
<reference evidence="34 35" key="6">
    <citation type="journal article" date="2019" name="Nat. Med.">
        <title>A library of human gut bacterial isolates paired with longitudinal multiomics data enables mechanistic microbiome research.</title>
        <authorList>
            <person name="Poyet M."/>
            <person name="Groussin M."/>
            <person name="Gibbons S.M."/>
            <person name="Avila-Pacheco J."/>
            <person name="Jiang X."/>
            <person name="Kearney S.M."/>
            <person name="Perrotta A.R."/>
            <person name="Berdy B."/>
            <person name="Zhao S."/>
            <person name="Lieberman T.D."/>
            <person name="Swanson P.K."/>
            <person name="Smith M."/>
            <person name="Roesemann S."/>
            <person name="Alexander J.E."/>
            <person name="Rich S.A."/>
            <person name="Livny J."/>
            <person name="Vlamakis H."/>
            <person name="Clish C."/>
            <person name="Bullock K."/>
            <person name="Deik A."/>
            <person name="Scott J."/>
            <person name="Pierce K.A."/>
            <person name="Xavier R.J."/>
            <person name="Alm E.J."/>
        </authorList>
    </citation>
    <scope>NUCLEOTIDE SEQUENCE [LARGE SCALE GENOMIC DNA]</scope>
    <source>
        <strain evidence="17 40">BIOML-A10</strain>
        <strain evidence="15 37">BIOML-A11</strain>
        <strain evidence="19 34">BIOML-A2</strain>
        <strain evidence="20 36">BIOML-A20</strain>
        <strain evidence="18 35">BIOML-A32</strain>
        <strain evidence="14 39">BIOML-A41</strain>
        <strain evidence="16 38">BIOML-A9</strain>
    </source>
</reference>
<dbReference type="Proteomes" id="UP000441609">
    <property type="component" value="Unassembled WGS sequence"/>
</dbReference>
<dbReference type="EMBL" id="CZBM01000011">
    <property type="protein sequence ID" value="CUQ40948.1"/>
    <property type="molecule type" value="Genomic_DNA"/>
</dbReference>
<dbReference type="PANTHER" id="PTHR30589:SF0">
    <property type="entry name" value="PHOSPHATIDYLGLYCEROL--PROLIPOPROTEIN DIACYLGLYCERYL TRANSFERASE"/>
    <property type="match status" value="1"/>
</dbReference>
<evidence type="ECO:0000313" key="28">
    <source>
        <dbReference type="Proteomes" id="UP000095455"/>
    </source>
</evidence>
<comment type="pathway">
    <text evidence="7">Protein modification; lipoprotein biosynthesis (diacylglyceryl transfer).</text>
</comment>
<dbReference type="EMBL" id="WKMO01000016">
    <property type="protein sequence ID" value="MSB74847.1"/>
    <property type="molecule type" value="Genomic_DNA"/>
</dbReference>
<dbReference type="OrthoDB" id="871140at2"/>
<evidence type="ECO:0000313" key="41">
    <source>
        <dbReference type="Proteomes" id="UP000501982"/>
    </source>
</evidence>
<dbReference type="EMBL" id="JAQMPJ010000002">
    <property type="protein sequence ID" value="MDB9004201.1"/>
    <property type="molecule type" value="Genomic_DNA"/>
</dbReference>
<keyword evidence="6 7" id="KW-0472">Membrane</keyword>
<evidence type="ECO:0000313" key="15">
    <source>
        <dbReference type="EMBL" id="MRY84329.1"/>
    </source>
</evidence>
<dbReference type="RefSeq" id="WP_005859327.1">
    <property type="nucleotide sequence ID" value="NZ_AP019729.1"/>
</dbReference>
<dbReference type="Proteomes" id="UP000441358">
    <property type="component" value="Unassembled WGS sequence"/>
</dbReference>
<dbReference type="EMBL" id="WKLT01000016">
    <property type="protein sequence ID" value="MRY59433.1"/>
    <property type="molecule type" value="Genomic_DNA"/>
</dbReference>
<dbReference type="Proteomes" id="UP000278164">
    <property type="component" value="Unassembled WGS sequence"/>
</dbReference>
<evidence type="ECO:0000256" key="5">
    <source>
        <dbReference type="ARBA" id="ARBA00022989"/>
    </source>
</evidence>
<evidence type="ECO:0000313" key="13">
    <source>
        <dbReference type="EMBL" id="MDB9138292.1"/>
    </source>
</evidence>
<evidence type="ECO:0000313" key="23">
    <source>
        <dbReference type="EMBL" id="RHD71852.1"/>
    </source>
</evidence>
<dbReference type="EMBL" id="VOHW01000021">
    <property type="protein sequence ID" value="TWV58346.1"/>
    <property type="molecule type" value="Genomic_DNA"/>
</dbReference>
<evidence type="ECO:0000313" key="18">
    <source>
        <dbReference type="EMBL" id="MRZ49416.1"/>
    </source>
</evidence>
<evidence type="ECO:0000256" key="6">
    <source>
        <dbReference type="ARBA" id="ARBA00023136"/>
    </source>
</evidence>
<sequence>MLDFITWTADPAIFTIGSREIRWYGLAFAIGFAIGYMIVERMWKKEGLPPAWIDSLLIYTMLGTVIGARLGHCLFYAPEYYLANPIEIFKIWEGGLASHGGTLGIIIAIYFYSKRVSHKSMLWAFDKLVVPTGLVAAMIRLGNLMNHEIYGHSTDLPWGFRFIDNLHAWRMGAEPIFTAPSHPTQLYEAACYLVTFAICMWLYFKKEAWKKQGLIFGVFMICVFGSRFFIEFVKNDQEPFEAGMMLNMGQWLSIPFVLAGCWFVWRALRNGKLKIEN</sequence>
<dbReference type="EC" id="2.5.1.145" evidence="7"/>
<keyword evidence="5 7" id="KW-1133">Transmembrane helix</keyword>
<dbReference type="Proteomes" id="UP000095332">
    <property type="component" value="Unassembled WGS sequence"/>
</dbReference>
<evidence type="ECO:0000313" key="37">
    <source>
        <dbReference type="Proteomes" id="UP000450599"/>
    </source>
</evidence>
<dbReference type="GO" id="GO:0042158">
    <property type="term" value="P:lipoprotein biosynthetic process"/>
    <property type="evidence" value="ECO:0007669"/>
    <property type="project" value="UniProtKB-UniRule"/>
</dbReference>
<evidence type="ECO:0000313" key="40">
    <source>
        <dbReference type="Proteomes" id="UP000471216"/>
    </source>
</evidence>
<feature type="transmembrane region" description="Helical" evidence="7">
    <location>
        <begin position="51"/>
        <end position="71"/>
    </location>
</feature>
<dbReference type="OMA" id="FRGMAIH"/>
<dbReference type="Proteomes" id="UP000095455">
    <property type="component" value="Unassembled WGS sequence"/>
</dbReference>
<organism evidence="8 29">
    <name type="scientific">Parabacteroides distasonis</name>
    <dbReference type="NCBI Taxonomy" id="823"/>
    <lineage>
        <taxon>Bacteria</taxon>
        <taxon>Pseudomonadati</taxon>
        <taxon>Bacteroidota</taxon>
        <taxon>Bacteroidia</taxon>
        <taxon>Bacteroidales</taxon>
        <taxon>Tannerellaceae</taxon>
        <taxon>Parabacteroides</taxon>
    </lineage>
</organism>
<dbReference type="NCBIfam" id="TIGR00544">
    <property type="entry name" value="lgt"/>
    <property type="match status" value="1"/>
</dbReference>
<dbReference type="EMBL" id="WKMY01000010">
    <property type="protein sequence ID" value="MRY94402.1"/>
    <property type="molecule type" value="Genomic_DNA"/>
</dbReference>
<evidence type="ECO:0000313" key="11">
    <source>
        <dbReference type="EMBL" id="MCB6520299.1"/>
    </source>
</evidence>
<dbReference type="Proteomes" id="UP001221009">
    <property type="component" value="Chromosome"/>
</dbReference>
<dbReference type="Proteomes" id="UP000461276">
    <property type="component" value="Unassembled WGS sequence"/>
</dbReference>
<dbReference type="EMBL" id="WKMC01000002">
    <property type="protein sequence ID" value="MRZ49416.1"/>
    <property type="molecule type" value="Genomic_DNA"/>
</dbReference>
<evidence type="ECO:0000313" key="33">
    <source>
        <dbReference type="Proteomes" id="UP000315827"/>
    </source>
</evidence>
<feature type="binding site" evidence="7">
    <location>
        <position position="140"/>
    </location>
    <ligand>
        <name>a 1,2-diacyl-sn-glycero-3-phospho-(1'-sn-glycerol)</name>
        <dbReference type="ChEBI" id="CHEBI:64716"/>
    </ligand>
</feature>
<dbReference type="Proteomes" id="UP000471216">
    <property type="component" value="Unassembled WGS sequence"/>
</dbReference>
<evidence type="ECO:0000313" key="10">
    <source>
        <dbReference type="EMBL" id="CUQ40948.1"/>
    </source>
</evidence>
<comment type="subcellular location">
    <subcellularLocation>
        <location evidence="7">Cell membrane</location>
        <topology evidence="7">Multi-pass membrane protein</topology>
    </subcellularLocation>
</comment>
<reference evidence="21" key="3">
    <citation type="journal article" date="2018" name="BMC Genomics">
        <title>Whole genome sequencing and function prediction of 133 gut anaerobes isolated from chicken caecum in pure cultures.</title>
        <authorList>
            <person name="Medvecky M."/>
            <person name="Cejkova D."/>
            <person name="Polansky O."/>
            <person name="Karasova D."/>
            <person name="Kubasova T."/>
            <person name="Cizek A."/>
            <person name="Rychlik I."/>
        </authorList>
    </citation>
    <scope>NUCLEOTIDE SEQUENCE</scope>
    <source>
        <strain evidence="21">An199</strain>
    </source>
</reference>